<evidence type="ECO:0000313" key="4">
    <source>
        <dbReference type="Proteomes" id="UP000236621"/>
    </source>
</evidence>
<dbReference type="Proteomes" id="UP000236621">
    <property type="component" value="Unassembled WGS sequence"/>
</dbReference>
<accession>A0A2K3QEU8</accession>
<protein>
    <recommendedName>
        <fullName evidence="2">Alpha/beta hydrolase fold-3 domain-containing protein</fullName>
    </recommendedName>
</protein>
<dbReference type="STRING" id="45235.A0A2K3QEU8"/>
<evidence type="ECO:0000259" key="2">
    <source>
        <dbReference type="Pfam" id="PF07859"/>
    </source>
</evidence>
<gene>
    <name evidence="3" type="ORF">TCAP_04013</name>
</gene>
<dbReference type="OrthoDB" id="2152029at2759"/>
<dbReference type="SUPFAM" id="SSF53474">
    <property type="entry name" value="alpha/beta-Hydrolases"/>
    <property type="match status" value="1"/>
</dbReference>
<dbReference type="EMBL" id="NRSZ01000617">
    <property type="protein sequence ID" value="PNY26055.1"/>
    <property type="molecule type" value="Genomic_DNA"/>
</dbReference>
<sequence>MARLVFFSLRNGFNARHYLMCAGVRTAYASLSGRQMQHMSMTTKQTYEAWLRQKVILNKDAANQQRLVHDVQPLESVDSSILWVGNRREAKKLVLFLHGGGFISPPLAGHFDPGGRFPTQLRQAAAALGALLDAGARPADIVVGGDSAGGNLTMQLLGHLLHPHKDARRIGLAEPLAAAFLVSPWLGCDTASRSFRENENSDMLSKAIVEKLSLGYFDGAEGFRHAAAGGNPWAAPLDGDQGWLEGMGNVVRSMYVTVGRREVLADHGIGLVRTLRRLDALGDIRLEESEGEAHDFILLEGQAKQGGDATNRMKEWFGSVLAAG</sequence>
<dbReference type="GO" id="GO:0016787">
    <property type="term" value="F:hydrolase activity"/>
    <property type="evidence" value="ECO:0007669"/>
    <property type="project" value="UniProtKB-KW"/>
</dbReference>
<comment type="caution">
    <text evidence="3">The sequence shown here is derived from an EMBL/GenBank/DDBJ whole genome shotgun (WGS) entry which is preliminary data.</text>
</comment>
<dbReference type="InterPro" id="IPR029058">
    <property type="entry name" value="AB_hydrolase_fold"/>
</dbReference>
<evidence type="ECO:0000313" key="3">
    <source>
        <dbReference type="EMBL" id="PNY26055.1"/>
    </source>
</evidence>
<organism evidence="3 4">
    <name type="scientific">Tolypocladium capitatum</name>
    <dbReference type="NCBI Taxonomy" id="45235"/>
    <lineage>
        <taxon>Eukaryota</taxon>
        <taxon>Fungi</taxon>
        <taxon>Dikarya</taxon>
        <taxon>Ascomycota</taxon>
        <taxon>Pezizomycotina</taxon>
        <taxon>Sordariomycetes</taxon>
        <taxon>Hypocreomycetidae</taxon>
        <taxon>Hypocreales</taxon>
        <taxon>Ophiocordycipitaceae</taxon>
        <taxon>Tolypocladium</taxon>
    </lineage>
</organism>
<dbReference type="Pfam" id="PF07859">
    <property type="entry name" value="Abhydrolase_3"/>
    <property type="match status" value="1"/>
</dbReference>
<dbReference type="PANTHER" id="PTHR48081:SF31">
    <property type="entry name" value="STERYL ACETYL HYDROLASE MUG81-RELATED"/>
    <property type="match status" value="1"/>
</dbReference>
<name>A0A2K3QEU8_9HYPO</name>
<dbReference type="Gene3D" id="3.40.50.1820">
    <property type="entry name" value="alpha/beta hydrolase"/>
    <property type="match status" value="1"/>
</dbReference>
<dbReference type="PANTHER" id="PTHR48081">
    <property type="entry name" value="AB HYDROLASE SUPERFAMILY PROTEIN C4A8.06C"/>
    <property type="match status" value="1"/>
</dbReference>
<evidence type="ECO:0000256" key="1">
    <source>
        <dbReference type="ARBA" id="ARBA00022801"/>
    </source>
</evidence>
<proteinExistence type="predicted"/>
<keyword evidence="1" id="KW-0378">Hydrolase</keyword>
<keyword evidence="4" id="KW-1185">Reference proteome</keyword>
<dbReference type="InterPro" id="IPR013094">
    <property type="entry name" value="AB_hydrolase_3"/>
</dbReference>
<reference evidence="3 4" key="1">
    <citation type="submission" date="2017-08" db="EMBL/GenBank/DDBJ databases">
        <title>Harnessing the power of phylogenomics to disentangle the directionality and signatures of interkingdom host jumping in the parasitic fungal genus Tolypocladium.</title>
        <authorList>
            <person name="Quandt C.A."/>
            <person name="Patterson W."/>
            <person name="Spatafora J.W."/>
        </authorList>
    </citation>
    <scope>NUCLEOTIDE SEQUENCE [LARGE SCALE GENOMIC DNA]</scope>
    <source>
        <strain evidence="3 4">CBS 113982</strain>
    </source>
</reference>
<dbReference type="AlphaFoldDB" id="A0A2K3QEU8"/>
<dbReference type="InterPro" id="IPR050300">
    <property type="entry name" value="GDXG_lipolytic_enzyme"/>
</dbReference>
<feature type="domain" description="Alpha/beta hydrolase fold-3" evidence="2">
    <location>
        <begin position="113"/>
        <end position="297"/>
    </location>
</feature>